<dbReference type="RefSeq" id="WP_345219287.1">
    <property type="nucleotide sequence ID" value="NZ_BAAAXE010000002.1"/>
</dbReference>
<keyword evidence="2" id="KW-1133">Transmembrane helix</keyword>
<keyword evidence="2" id="KW-0472">Membrane</keyword>
<proteinExistence type="predicted"/>
<comment type="caution">
    <text evidence="3">The sequence shown here is derived from an EMBL/GenBank/DDBJ whole genome shotgun (WGS) entry which is preliminary data.</text>
</comment>
<evidence type="ECO:0000313" key="3">
    <source>
        <dbReference type="EMBL" id="MFB9518545.1"/>
    </source>
</evidence>
<feature type="compositionally biased region" description="Basic and acidic residues" evidence="1">
    <location>
        <begin position="217"/>
        <end position="228"/>
    </location>
</feature>
<protein>
    <submittedName>
        <fullName evidence="3">Lipopolysaccharide biosynthesis protein</fullName>
    </submittedName>
</protein>
<keyword evidence="2" id="KW-0812">Transmembrane</keyword>
<dbReference type="Proteomes" id="UP001589718">
    <property type="component" value="Unassembled WGS sequence"/>
</dbReference>
<feature type="compositionally biased region" description="Low complexity" evidence="1">
    <location>
        <begin position="205"/>
        <end position="215"/>
    </location>
</feature>
<dbReference type="EMBL" id="JBHMCR010000001">
    <property type="protein sequence ID" value="MFB9518545.1"/>
    <property type="molecule type" value="Genomic_DNA"/>
</dbReference>
<sequence>MTEMPEQQNAAAPKRFPGRRFLTLPPPLPAWWPVPACALLGALCAGSYGMLQEAEYRSTGYVVAAPEKDASPEAALGYAQAYGRISTSDSMLSYASATAGVPAASLRARVQTETSPDAPMIAITGTSDTPAEAADIANAVADALLVNSGGMAEKTGVRLVTFTRAVAPLASSSQPVPLTAAVGACAGGLIGGILLLVRPRRPRRTSASPSVPAPAHTTDHLGTEQARV</sequence>
<feature type="region of interest" description="Disordered" evidence="1">
    <location>
        <begin position="201"/>
        <end position="228"/>
    </location>
</feature>
<name>A0ABV5P5S8_STRCM</name>
<accession>A0ABV5P5S8</accession>
<feature type="transmembrane region" description="Helical" evidence="2">
    <location>
        <begin position="178"/>
        <end position="197"/>
    </location>
</feature>
<evidence type="ECO:0000313" key="4">
    <source>
        <dbReference type="Proteomes" id="UP001589718"/>
    </source>
</evidence>
<organism evidence="3 4">
    <name type="scientific">Streptomyces cremeus</name>
    <dbReference type="NCBI Taxonomy" id="66881"/>
    <lineage>
        <taxon>Bacteria</taxon>
        <taxon>Bacillati</taxon>
        <taxon>Actinomycetota</taxon>
        <taxon>Actinomycetes</taxon>
        <taxon>Kitasatosporales</taxon>
        <taxon>Streptomycetaceae</taxon>
        <taxon>Streptomyces</taxon>
    </lineage>
</organism>
<keyword evidence="4" id="KW-1185">Reference proteome</keyword>
<evidence type="ECO:0000256" key="1">
    <source>
        <dbReference type="SAM" id="MobiDB-lite"/>
    </source>
</evidence>
<reference evidence="3 4" key="1">
    <citation type="submission" date="2024-09" db="EMBL/GenBank/DDBJ databases">
        <authorList>
            <person name="Sun Q."/>
            <person name="Mori K."/>
        </authorList>
    </citation>
    <scope>NUCLEOTIDE SEQUENCE [LARGE SCALE GENOMIC DNA]</scope>
    <source>
        <strain evidence="3 4">JCM 4362</strain>
    </source>
</reference>
<gene>
    <name evidence="3" type="ORF">ACFFTU_01060</name>
</gene>
<evidence type="ECO:0000256" key="2">
    <source>
        <dbReference type="SAM" id="Phobius"/>
    </source>
</evidence>